<evidence type="ECO:0000313" key="7">
    <source>
        <dbReference type="Proteomes" id="UP001500457"/>
    </source>
</evidence>
<comment type="similarity">
    <text evidence="1">Belongs to the DNA polymerase type-Y family.</text>
</comment>
<dbReference type="PANTHER" id="PTHR35369:SF2">
    <property type="entry name" value="BLR3025 PROTEIN"/>
    <property type="match status" value="1"/>
</dbReference>
<dbReference type="InterPro" id="IPR050356">
    <property type="entry name" value="SulA_CellDiv_inhibitor"/>
</dbReference>
<evidence type="ECO:0000259" key="5">
    <source>
        <dbReference type="PROSITE" id="PS50173"/>
    </source>
</evidence>
<evidence type="ECO:0000256" key="4">
    <source>
        <dbReference type="SAM" id="MobiDB-lite"/>
    </source>
</evidence>
<organism evidence="6 7">
    <name type="scientific">Actinomycetospora straminea</name>
    <dbReference type="NCBI Taxonomy" id="663607"/>
    <lineage>
        <taxon>Bacteria</taxon>
        <taxon>Bacillati</taxon>
        <taxon>Actinomycetota</taxon>
        <taxon>Actinomycetes</taxon>
        <taxon>Pseudonocardiales</taxon>
        <taxon>Pseudonocardiaceae</taxon>
        <taxon>Actinomycetospora</taxon>
    </lineage>
</organism>
<reference evidence="7" key="1">
    <citation type="journal article" date="2019" name="Int. J. Syst. Evol. Microbiol.">
        <title>The Global Catalogue of Microorganisms (GCM) 10K type strain sequencing project: providing services to taxonomists for standard genome sequencing and annotation.</title>
        <authorList>
            <consortium name="The Broad Institute Genomics Platform"/>
            <consortium name="The Broad Institute Genome Sequencing Center for Infectious Disease"/>
            <person name="Wu L."/>
            <person name="Ma J."/>
        </authorList>
    </citation>
    <scope>NUCLEOTIDE SEQUENCE [LARGE SCALE GENOMIC DNA]</scope>
    <source>
        <strain evidence="7">JCM 17983</strain>
    </source>
</reference>
<dbReference type="SUPFAM" id="SSF56672">
    <property type="entry name" value="DNA/RNA polymerases"/>
    <property type="match status" value="1"/>
</dbReference>
<dbReference type="Gene3D" id="3.40.1170.60">
    <property type="match status" value="1"/>
</dbReference>
<accession>A0ABP9E3G3</accession>
<dbReference type="InterPro" id="IPR001126">
    <property type="entry name" value="UmuC"/>
</dbReference>
<protein>
    <submittedName>
        <fullName evidence="6">DNA polymerase Y family protein</fullName>
    </submittedName>
</protein>
<comment type="function">
    <text evidence="3">Poorly processive, error-prone DNA polymerase involved in untargeted mutagenesis. Copies undamaged DNA at stalled replication forks, which arise in vivo from mismatched or misaligned primer ends. These misaligned primers can be extended by PolIV. Exhibits no 3'-5' exonuclease (proofreading) activity. May be involved in translesional synthesis, in conjunction with the beta clamp from PolIII.</text>
</comment>
<evidence type="ECO:0000256" key="1">
    <source>
        <dbReference type="ARBA" id="ARBA00010945"/>
    </source>
</evidence>
<comment type="caution">
    <text evidence="6">The sequence shown here is derived from an EMBL/GenBank/DDBJ whole genome shotgun (WGS) entry which is preliminary data.</text>
</comment>
<dbReference type="Proteomes" id="UP001500457">
    <property type="component" value="Unassembled WGS sequence"/>
</dbReference>
<evidence type="ECO:0000256" key="2">
    <source>
        <dbReference type="ARBA" id="ARBA00022763"/>
    </source>
</evidence>
<dbReference type="Gene3D" id="3.30.70.270">
    <property type="match status" value="1"/>
</dbReference>
<keyword evidence="7" id="KW-1185">Reference proteome</keyword>
<gene>
    <name evidence="6" type="ORF">GCM10023203_11900</name>
</gene>
<name>A0ABP9E3G3_9PSEU</name>
<evidence type="ECO:0000313" key="6">
    <source>
        <dbReference type="EMBL" id="GAA4865446.1"/>
    </source>
</evidence>
<dbReference type="PANTHER" id="PTHR35369">
    <property type="entry name" value="BLR3025 PROTEIN-RELATED"/>
    <property type="match status" value="1"/>
</dbReference>
<dbReference type="InterPro" id="IPR043502">
    <property type="entry name" value="DNA/RNA_pol_sf"/>
</dbReference>
<keyword evidence="2" id="KW-0227">DNA damage</keyword>
<dbReference type="PROSITE" id="PS50173">
    <property type="entry name" value="UMUC"/>
    <property type="match status" value="1"/>
</dbReference>
<sequence length="576" mass="60416">MSAPARVLALWCPDWPVVAGAADAGLPPARPAAVLAAHRVVACSATARAQGVRRGLRRREAQARCPDLAVLARDPERDARCFEPVAAAVEELAPGVEVVRPGLVALSARGPARYFGGEEVVAERLVDHVAGRTRVECQVGVADGLFAAGLAARRSLLVPPGESPGFLAPLPVTELELEPGVEPDTAGADDDASAARAELIGLLRRLGLRTLGAFADLSATDVASRFDAAAVRAHRLARGLDERPPSRRRIPDELTVELPLDPPVDRVDAAAFAARSLAERLHEALGRAGLACTRLGVQARTTEGEELARVWRCAEPLTPHGTADRVRWQLEGWLSRRGQGGPGPGSRDGGLVVLRLVPEEVVEAGRLQLGLWGEVGVADERAGRALVRVQGLLGPEEVLTGVAGGGRGPGERIRLVPWGDERTPAIDPEAPWPGALPAPSPARVPPEPLPARVLDAEGVPVRRASRGRLTAPPAHVALGTDPAAPTAPVRAWGGPWPDPGRWWDPRAVAEVGAEGSVRIQVVCSTDADELAAGRDPEPDPAADLAPDPVASGADAVGRALLLVHRDGRWAVEGIYD</sequence>
<dbReference type="Pfam" id="PF00817">
    <property type="entry name" value="IMS"/>
    <property type="match status" value="1"/>
</dbReference>
<feature type="domain" description="UmuC" evidence="5">
    <location>
        <begin position="30"/>
        <end position="155"/>
    </location>
</feature>
<dbReference type="RefSeq" id="WP_345379981.1">
    <property type="nucleotide sequence ID" value="NZ_BAABHQ010000002.1"/>
</dbReference>
<dbReference type="InterPro" id="IPR043128">
    <property type="entry name" value="Rev_trsase/Diguanyl_cyclase"/>
</dbReference>
<dbReference type="CDD" id="cd03468">
    <property type="entry name" value="PolY_like"/>
    <property type="match status" value="1"/>
</dbReference>
<evidence type="ECO:0000256" key="3">
    <source>
        <dbReference type="ARBA" id="ARBA00025589"/>
    </source>
</evidence>
<dbReference type="EMBL" id="BAABHQ010000002">
    <property type="protein sequence ID" value="GAA4865446.1"/>
    <property type="molecule type" value="Genomic_DNA"/>
</dbReference>
<proteinExistence type="inferred from homology"/>
<feature type="region of interest" description="Disordered" evidence="4">
    <location>
        <begin position="528"/>
        <end position="549"/>
    </location>
</feature>